<dbReference type="GO" id="GO:0002161">
    <property type="term" value="F:aminoacyl-tRNA deacylase activity"/>
    <property type="evidence" value="ECO:0007669"/>
    <property type="project" value="InterPro"/>
</dbReference>
<organism evidence="15 16">
    <name type="scientific">Dictyobacter aurantiacus</name>
    <dbReference type="NCBI Taxonomy" id="1936993"/>
    <lineage>
        <taxon>Bacteria</taxon>
        <taxon>Bacillati</taxon>
        <taxon>Chloroflexota</taxon>
        <taxon>Ktedonobacteria</taxon>
        <taxon>Ktedonobacterales</taxon>
        <taxon>Dictyobacteraceae</taxon>
        <taxon>Dictyobacter</taxon>
    </lineage>
</organism>
<feature type="binding site" evidence="9">
    <location>
        <position position="614"/>
    </location>
    <ligand>
        <name>ATP</name>
        <dbReference type="ChEBI" id="CHEBI:30616"/>
    </ligand>
</feature>
<dbReference type="EMBL" id="BIFQ01000002">
    <property type="protein sequence ID" value="GCE08724.1"/>
    <property type="molecule type" value="Genomic_DNA"/>
</dbReference>
<evidence type="ECO:0000256" key="1">
    <source>
        <dbReference type="ARBA" id="ARBA00005594"/>
    </source>
</evidence>
<keyword evidence="6 9" id="KW-0648">Protein biosynthesis</keyword>
<evidence type="ECO:0000259" key="12">
    <source>
        <dbReference type="Pfam" id="PF08264"/>
    </source>
</evidence>
<evidence type="ECO:0000313" key="15">
    <source>
        <dbReference type="EMBL" id="GCE08724.1"/>
    </source>
</evidence>
<evidence type="ECO:0000256" key="6">
    <source>
        <dbReference type="ARBA" id="ARBA00022917"/>
    </source>
</evidence>
<dbReference type="PRINTS" id="PR00985">
    <property type="entry name" value="TRNASYNTHLEU"/>
</dbReference>
<dbReference type="GO" id="GO:0005524">
    <property type="term" value="F:ATP binding"/>
    <property type="evidence" value="ECO:0007669"/>
    <property type="project" value="UniProtKB-UniRule"/>
</dbReference>
<feature type="domain" description="Methionyl/Leucyl tRNA synthetase" evidence="13">
    <location>
        <begin position="70"/>
        <end position="212"/>
    </location>
</feature>
<feature type="short sequence motif" description="'KMSKS' region" evidence="9">
    <location>
        <begin position="611"/>
        <end position="615"/>
    </location>
</feature>
<dbReference type="InterPro" id="IPR009080">
    <property type="entry name" value="tRNAsynth_Ia_anticodon-bd"/>
</dbReference>
<dbReference type="InterPro" id="IPR015413">
    <property type="entry name" value="Methionyl/Leucyl_tRNA_Synth"/>
</dbReference>
<evidence type="ECO:0000256" key="8">
    <source>
        <dbReference type="ARBA" id="ARBA00047469"/>
    </source>
</evidence>
<reference evidence="16" key="1">
    <citation type="submission" date="2018-12" db="EMBL/GenBank/DDBJ databases">
        <title>Tengunoibacter tsumagoiensis gen. nov., sp. nov., Dictyobacter kobayashii sp. nov., D. alpinus sp. nov., and D. joshuensis sp. nov. and description of Dictyobacteraceae fam. nov. within the order Ktedonobacterales isolated from Tengu-no-mugimeshi.</title>
        <authorList>
            <person name="Wang C.M."/>
            <person name="Zheng Y."/>
            <person name="Sakai Y."/>
            <person name="Toyoda A."/>
            <person name="Minakuchi Y."/>
            <person name="Abe K."/>
            <person name="Yokota A."/>
            <person name="Yabe S."/>
        </authorList>
    </citation>
    <scope>NUCLEOTIDE SEQUENCE [LARGE SCALE GENOMIC DNA]</scope>
    <source>
        <strain evidence="16">S-27</strain>
    </source>
</reference>
<dbReference type="Gene3D" id="1.10.730.10">
    <property type="entry name" value="Isoleucyl-tRNA Synthetase, Domain 1"/>
    <property type="match status" value="1"/>
</dbReference>
<evidence type="ECO:0000256" key="5">
    <source>
        <dbReference type="ARBA" id="ARBA00022840"/>
    </source>
</evidence>
<dbReference type="Gene3D" id="3.10.20.590">
    <property type="match status" value="1"/>
</dbReference>
<comment type="catalytic activity">
    <reaction evidence="8 9">
        <text>tRNA(Leu) + L-leucine + ATP = L-leucyl-tRNA(Leu) + AMP + diphosphate</text>
        <dbReference type="Rhea" id="RHEA:11688"/>
        <dbReference type="Rhea" id="RHEA-COMP:9613"/>
        <dbReference type="Rhea" id="RHEA-COMP:9622"/>
        <dbReference type="ChEBI" id="CHEBI:30616"/>
        <dbReference type="ChEBI" id="CHEBI:33019"/>
        <dbReference type="ChEBI" id="CHEBI:57427"/>
        <dbReference type="ChEBI" id="CHEBI:78442"/>
        <dbReference type="ChEBI" id="CHEBI:78494"/>
        <dbReference type="ChEBI" id="CHEBI:456215"/>
        <dbReference type="EC" id="6.1.1.4"/>
    </reaction>
</comment>
<dbReference type="FunFam" id="1.10.730.10:FF:000002">
    <property type="entry name" value="Leucine--tRNA ligase"/>
    <property type="match status" value="1"/>
</dbReference>
<keyword evidence="7 9" id="KW-0030">Aminoacyl-tRNA synthetase</keyword>
<feature type="domain" description="Leucyl-tRNA synthetase editing" evidence="14">
    <location>
        <begin position="251"/>
        <end position="434"/>
    </location>
</feature>
<dbReference type="Gene3D" id="3.40.50.620">
    <property type="entry name" value="HUPs"/>
    <property type="match status" value="2"/>
</dbReference>
<dbReference type="GO" id="GO:0005829">
    <property type="term" value="C:cytosol"/>
    <property type="evidence" value="ECO:0007669"/>
    <property type="project" value="TreeGrafter"/>
</dbReference>
<dbReference type="PANTHER" id="PTHR43740:SF2">
    <property type="entry name" value="LEUCINE--TRNA LIGASE, MITOCHONDRIAL"/>
    <property type="match status" value="1"/>
</dbReference>
<dbReference type="CDD" id="cd00812">
    <property type="entry name" value="LeuRS_core"/>
    <property type="match status" value="1"/>
</dbReference>
<evidence type="ECO:0000256" key="7">
    <source>
        <dbReference type="ARBA" id="ARBA00023146"/>
    </source>
</evidence>
<dbReference type="GO" id="GO:0004823">
    <property type="term" value="F:leucine-tRNA ligase activity"/>
    <property type="evidence" value="ECO:0007669"/>
    <property type="project" value="UniProtKB-UniRule"/>
</dbReference>
<dbReference type="EC" id="6.1.1.4" evidence="9"/>
<dbReference type="Pfam" id="PF13603">
    <property type="entry name" value="tRNA-synt_1_2"/>
    <property type="match status" value="1"/>
</dbReference>
<dbReference type="Pfam" id="PF00133">
    <property type="entry name" value="tRNA-synt_1"/>
    <property type="match status" value="1"/>
</dbReference>
<evidence type="ECO:0000313" key="16">
    <source>
        <dbReference type="Proteomes" id="UP000287224"/>
    </source>
</evidence>
<dbReference type="GO" id="GO:0006429">
    <property type="term" value="P:leucyl-tRNA aminoacylation"/>
    <property type="evidence" value="ECO:0007669"/>
    <property type="project" value="UniProtKB-UniRule"/>
</dbReference>
<comment type="similarity">
    <text evidence="1 9 10">Belongs to the class-I aminoacyl-tRNA synthetase family.</text>
</comment>
<evidence type="ECO:0000256" key="9">
    <source>
        <dbReference type="HAMAP-Rule" id="MF_00049"/>
    </source>
</evidence>
<feature type="domain" description="Aminoacyl-tRNA synthetase class Ia" evidence="11">
    <location>
        <begin position="448"/>
        <end position="647"/>
    </location>
</feature>
<dbReference type="InterPro" id="IPR013155">
    <property type="entry name" value="M/V/L/I-tRNA-synth_anticd-bd"/>
</dbReference>
<dbReference type="InterPro" id="IPR002300">
    <property type="entry name" value="aa-tRNA-synth_Ia"/>
</dbReference>
<dbReference type="InterPro" id="IPR002302">
    <property type="entry name" value="Leu-tRNA-ligase"/>
</dbReference>
<keyword evidence="2 9" id="KW-0963">Cytoplasm</keyword>
<keyword evidence="4 9" id="KW-0547">Nucleotide-binding</keyword>
<comment type="caution">
    <text evidence="15">The sequence shown here is derived from an EMBL/GenBank/DDBJ whole genome shotgun (WGS) entry which is preliminary data.</text>
</comment>
<dbReference type="SUPFAM" id="SSF47323">
    <property type="entry name" value="Anticodon-binding domain of a subclass of class I aminoacyl-tRNA synthetases"/>
    <property type="match status" value="1"/>
</dbReference>
<dbReference type="InterPro" id="IPR001412">
    <property type="entry name" value="aa-tRNA-synth_I_CS"/>
</dbReference>
<evidence type="ECO:0000259" key="11">
    <source>
        <dbReference type="Pfam" id="PF00133"/>
    </source>
</evidence>
<dbReference type="NCBIfam" id="TIGR00396">
    <property type="entry name" value="leuS_bact"/>
    <property type="match status" value="1"/>
</dbReference>
<gene>
    <name evidence="15" type="primary">leuS_2</name>
    <name evidence="9" type="synonym">leuS</name>
    <name evidence="15" type="ORF">KDAU_60530</name>
</gene>
<evidence type="ECO:0000256" key="4">
    <source>
        <dbReference type="ARBA" id="ARBA00022741"/>
    </source>
</evidence>
<dbReference type="HAMAP" id="MF_00049_B">
    <property type="entry name" value="Leu_tRNA_synth_B"/>
    <property type="match status" value="1"/>
</dbReference>
<dbReference type="Proteomes" id="UP000287224">
    <property type="component" value="Unassembled WGS sequence"/>
</dbReference>
<proteinExistence type="inferred from homology"/>
<feature type="domain" description="Methionyl/Valyl/Leucyl/Isoleucyl-tRNA synthetase anticodon-binding" evidence="12">
    <location>
        <begin position="689"/>
        <end position="801"/>
    </location>
</feature>
<dbReference type="AlphaFoldDB" id="A0A401ZPK8"/>
<evidence type="ECO:0000259" key="14">
    <source>
        <dbReference type="Pfam" id="PF13603"/>
    </source>
</evidence>
<dbReference type="Pfam" id="PF08264">
    <property type="entry name" value="Anticodon_1"/>
    <property type="match status" value="1"/>
</dbReference>
<dbReference type="InterPro" id="IPR025709">
    <property type="entry name" value="Leu_tRNA-synth_edit"/>
</dbReference>
<evidence type="ECO:0000256" key="3">
    <source>
        <dbReference type="ARBA" id="ARBA00022598"/>
    </source>
</evidence>
<keyword evidence="16" id="KW-1185">Reference proteome</keyword>
<dbReference type="RefSeq" id="WP_235845909.1">
    <property type="nucleotide sequence ID" value="NZ_BIFQ01000002.1"/>
</dbReference>
<keyword evidence="5 9" id="KW-0067">ATP-binding</keyword>
<dbReference type="SUPFAM" id="SSF52374">
    <property type="entry name" value="Nucleotidylyl transferase"/>
    <property type="match status" value="1"/>
</dbReference>
<evidence type="ECO:0000259" key="13">
    <source>
        <dbReference type="Pfam" id="PF09334"/>
    </source>
</evidence>
<dbReference type="InterPro" id="IPR014729">
    <property type="entry name" value="Rossmann-like_a/b/a_fold"/>
</dbReference>
<dbReference type="PANTHER" id="PTHR43740">
    <property type="entry name" value="LEUCYL-TRNA SYNTHETASE"/>
    <property type="match status" value="1"/>
</dbReference>
<dbReference type="InterPro" id="IPR009008">
    <property type="entry name" value="Val/Leu/Ile-tRNA-synth_edit"/>
</dbReference>
<dbReference type="CDD" id="cd07958">
    <property type="entry name" value="Anticodon_Ia_Leu_BEm"/>
    <property type="match status" value="1"/>
</dbReference>
<comment type="caution">
    <text evidence="9">Lacks conserved residue(s) required for the propagation of feature annotation.</text>
</comment>
<dbReference type="Pfam" id="PF09334">
    <property type="entry name" value="tRNA-synt_1g"/>
    <property type="match status" value="1"/>
</dbReference>
<keyword evidence="3 9" id="KW-0436">Ligase</keyword>
<evidence type="ECO:0000256" key="10">
    <source>
        <dbReference type="RuleBase" id="RU363035"/>
    </source>
</evidence>
<protein>
    <recommendedName>
        <fullName evidence="9">Leucine--tRNA ligase</fullName>
        <ecNumber evidence="9">6.1.1.4</ecNumber>
    </recommendedName>
    <alternativeName>
        <fullName evidence="9">Leucyl-tRNA synthetase</fullName>
        <shortName evidence="9">LeuRS</shortName>
    </alternativeName>
</protein>
<name>A0A401ZPK8_9CHLR</name>
<dbReference type="PROSITE" id="PS00178">
    <property type="entry name" value="AA_TRNA_LIGASE_I"/>
    <property type="match status" value="1"/>
</dbReference>
<sequence length="837" mass="95950">MSEARFPAAVTGAAPIPTESAAEQAIKRIRAPRYDFARFEAKWRARWEEQKIYQVDLRQAPRPYYNLMMFPYPSAEGLHVGNFYSYVGSDLHGRLMAMQGHSVFEPIGFDAFGIHSENFAIKRGIHPRILTAHNVEHFREQQLKRMGNRFDWSHELNTTDPDYYRWTQWIFVQLFKGGLAERKAAPVNWCPHDKTVLADEQVINGRCERCDSIVERRWLEQWFLKLTNYAGRLLDNLDSLDWSERVKASQRNWIGRSQGLEFRMEIDGKPGSYVEVYTTRPDTIAGMTFVALAPHHALVTEITASSYRDRVRAYQETVNSLRTQQEQTMTGAFTGAYAIHPFSGERIPIWIADFVLEGYGAGAVMGVPAHDERDFTFARQENLPVHVVVQPSSEPTVDAATMTEAFTQAGMLVDSGAYTGMPSAQAQEAICDWFEQRQLGRRSIKYRLRDWLISRQRYWGPPIPIIYCSEHGAVPVPDDQLPVLLPDVEQWMPTGTGVSPLAAIEDFVNTTCPVCGQPARRETDVSDNFLDSAWYYLRYSSSNDQQEAWNPEMTRRWLPVDMCIGGADHSVLHLMYVRFIAMALHDLGLLEFSEPFRRFRANGTITRDGAKISKSRGNVINPDHYIEHLGADAFRMYLMFMGPYEADGDFSDRNIGGVVRFLDRVWQLVRQHRQSTAMQQPAAREEQRMLHVTMKRVTEDLQAFKYNTAIATLMEYLNALTRKAHTTDQEIETLLLLLAPIAPFISEELWEQTGHASSIHTVSWPIYDPEAIQQEMFWLPIQVDGRVRDRIEVSADAPEAIIKQQAISTTRIQRYIAEHPIQNIIYVPGRLINIVTR</sequence>
<dbReference type="SUPFAM" id="SSF50677">
    <property type="entry name" value="ValRS/IleRS/LeuRS editing domain"/>
    <property type="match status" value="1"/>
</dbReference>
<evidence type="ECO:0000256" key="2">
    <source>
        <dbReference type="ARBA" id="ARBA00022490"/>
    </source>
</evidence>
<comment type="subcellular location">
    <subcellularLocation>
        <location evidence="9">Cytoplasm</location>
    </subcellularLocation>
</comment>
<accession>A0A401ZPK8</accession>